<dbReference type="AlphaFoldDB" id="A0A6J6H9J2"/>
<reference evidence="2" key="1">
    <citation type="submission" date="2020-05" db="EMBL/GenBank/DDBJ databases">
        <authorList>
            <person name="Chiriac C."/>
            <person name="Salcher M."/>
            <person name="Ghai R."/>
            <person name="Kavagutti S V."/>
        </authorList>
    </citation>
    <scope>NUCLEOTIDE SEQUENCE</scope>
</reference>
<protein>
    <submittedName>
        <fullName evidence="2">Unannotated protein</fullName>
    </submittedName>
</protein>
<evidence type="ECO:0000313" key="1">
    <source>
        <dbReference type="EMBL" id="CAB4532076.1"/>
    </source>
</evidence>
<dbReference type="EMBL" id="CAEZSJ010000006">
    <property type="protein sequence ID" value="CAB4532076.1"/>
    <property type="molecule type" value="Genomic_DNA"/>
</dbReference>
<organism evidence="2">
    <name type="scientific">freshwater metagenome</name>
    <dbReference type="NCBI Taxonomy" id="449393"/>
    <lineage>
        <taxon>unclassified sequences</taxon>
        <taxon>metagenomes</taxon>
        <taxon>ecological metagenomes</taxon>
    </lineage>
</organism>
<evidence type="ECO:0000313" key="2">
    <source>
        <dbReference type="EMBL" id="CAB4608005.1"/>
    </source>
</evidence>
<proteinExistence type="predicted"/>
<dbReference type="EMBL" id="CAEZUQ010000060">
    <property type="protein sequence ID" value="CAB4608005.1"/>
    <property type="molecule type" value="Genomic_DNA"/>
</dbReference>
<sequence>MKKLLGVALSLSLLLPSSSVAATTKPTPKPTATKAKVAKKAVVKKAVAKKKKKVKLKPKAPIKWPPPGFDKKGELYAKTATPKELLIAASENKYIQMKLIAECHKTACLGIFVGSETGCDWWEVNSNVLGIDPNNPTERIIYGSLITLVAGSKARTIKPILLVSDEPIADGLGVGAYTANCRTGSPTGKIPSNTYTKSPTRS</sequence>
<name>A0A6J6H9J2_9ZZZZ</name>
<gene>
    <name evidence="1" type="ORF">UFOPK1425_00070</name>
    <name evidence="2" type="ORF">UFOPK1842_00609</name>
</gene>
<accession>A0A6J6H9J2</accession>